<name>A0ACD5X6A1_AVESA</name>
<evidence type="ECO:0000313" key="1">
    <source>
        <dbReference type="EnsemblPlants" id="AVESA.00010b.r2.4DG0718900.1.CDS"/>
    </source>
</evidence>
<keyword evidence="2" id="KW-1185">Reference proteome</keyword>
<evidence type="ECO:0000313" key="2">
    <source>
        <dbReference type="Proteomes" id="UP001732700"/>
    </source>
</evidence>
<sequence>MILASSDHTLLYQTANRSSMTSISTHEHDDAAVATSHVHNTPAAPVVTRDPEVAADVGKGTTAAAAKETSAEEEQAAAAARRDVFLLAGIRKLIKSFRSLSHIFEIYKEGEDEEEDIQIGFPTDVQHVAHIGLDGSSNVASLKGVEGARDLFSLSTNLSLQQFEFAMASLAAHDDRSP</sequence>
<protein>
    <submittedName>
        <fullName evidence="1">Uncharacterized protein</fullName>
    </submittedName>
</protein>
<organism evidence="1 2">
    <name type="scientific">Avena sativa</name>
    <name type="common">Oat</name>
    <dbReference type="NCBI Taxonomy" id="4498"/>
    <lineage>
        <taxon>Eukaryota</taxon>
        <taxon>Viridiplantae</taxon>
        <taxon>Streptophyta</taxon>
        <taxon>Embryophyta</taxon>
        <taxon>Tracheophyta</taxon>
        <taxon>Spermatophyta</taxon>
        <taxon>Magnoliopsida</taxon>
        <taxon>Liliopsida</taxon>
        <taxon>Poales</taxon>
        <taxon>Poaceae</taxon>
        <taxon>BOP clade</taxon>
        <taxon>Pooideae</taxon>
        <taxon>Poodae</taxon>
        <taxon>Poeae</taxon>
        <taxon>Poeae Chloroplast Group 1 (Aveneae type)</taxon>
        <taxon>Aveninae</taxon>
        <taxon>Avena</taxon>
    </lineage>
</organism>
<proteinExistence type="predicted"/>
<accession>A0ACD5X6A1</accession>
<reference evidence="1" key="2">
    <citation type="submission" date="2025-09" db="UniProtKB">
        <authorList>
            <consortium name="EnsemblPlants"/>
        </authorList>
    </citation>
    <scope>IDENTIFICATION</scope>
</reference>
<reference evidence="1" key="1">
    <citation type="submission" date="2021-05" db="EMBL/GenBank/DDBJ databases">
        <authorList>
            <person name="Scholz U."/>
            <person name="Mascher M."/>
            <person name="Fiebig A."/>
        </authorList>
    </citation>
    <scope>NUCLEOTIDE SEQUENCE [LARGE SCALE GENOMIC DNA]</scope>
</reference>
<dbReference type="EnsemblPlants" id="AVESA.00010b.r2.4DG0718900.1">
    <property type="protein sequence ID" value="AVESA.00010b.r2.4DG0718900.1.CDS"/>
    <property type="gene ID" value="AVESA.00010b.r2.4DG0718900"/>
</dbReference>
<dbReference type="Proteomes" id="UP001732700">
    <property type="component" value="Chromosome 4D"/>
</dbReference>